<gene>
    <name evidence="1" type="ORF">F5144DRAFT_260809</name>
</gene>
<sequence length="287" mass="31162">MQQRAGSGIRPRPIIPELRVILRYVDVLGREMSGFFCRSGDFSFCCVLLDEMVGKTPNGLLGGCRVGLGCGQNAAQGMLAPPSGFDPQLKPGVRLPSSFLGQDVPAFLPSSIFASCPKHKALGEQYVGFLTICGGPLKQQISGSSLGKVGEILRFSSSTIDQRLGGWEGRALAVYREKRRECSILSAPQASRIYIATKRKQQKKNAVCGLRLTGSSGRIHSTFVRPRGWACFCTCSSSACRSRQVLKTALLGGPLSRLYPRLVLFSTRIGCSWFGRSLSFRGYIQLG</sequence>
<evidence type="ECO:0000313" key="2">
    <source>
        <dbReference type="Proteomes" id="UP000724584"/>
    </source>
</evidence>
<proteinExistence type="predicted"/>
<keyword evidence="2" id="KW-1185">Reference proteome</keyword>
<reference evidence="1 2" key="1">
    <citation type="journal article" date="2021" name="Nat. Commun.">
        <title>Genetic determinants of endophytism in the Arabidopsis root mycobiome.</title>
        <authorList>
            <person name="Mesny F."/>
            <person name="Miyauchi S."/>
            <person name="Thiergart T."/>
            <person name="Pickel B."/>
            <person name="Atanasova L."/>
            <person name="Karlsson M."/>
            <person name="Huettel B."/>
            <person name="Barry K.W."/>
            <person name="Haridas S."/>
            <person name="Chen C."/>
            <person name="Bauer D."/>
            <person name="Andreopoulos W."/>
            <person name="Pangilinan J."/>
            <person name="LaButti K."/>
            <person name="Riley R."/>
            <person name="Lipzen A."/>
            <person name="Clum A."/>
            <person name="Drula E."/>
            <person name="Henrissat B."/>
            <person name="Kohler A."/>
            <person name="Grigoriev I.V."/>
            <person name="Martin F.M."/>
            <person name="Hacquard S."/>
        </authorList>
    </citation>
    <scope>NUCLEOTIDE SEQUENCE [LARGE SCALE GENOMIC DNA]</scope>
    <source>
        <strain evidence="1 2">MPI-SDFR-AT-0079</strain>
    </source>
</reference>
<accession>A0ACB7PBA2</accession>
<comment type="caution">
    <text evidence="1">The sequence shown here is derived from an EMBL/GenBank/DDBJ whole genome shotgun (WGS) entry which is preliminary data.</text>
</comment>
<evidence type="ECO:0000313" key="1">
    <source>
        <dbReference type="EMBL" id="KAH6632729.1"/>
    </source>
</evidence>
<dbReference type="EMBL" id="JAGIZQ010000004">
    <property type="protein sequence ID" value="KAH6632729.1"/>
    <property type="molecule type" value="Genomic_DNA"/>
</dbReference>
<protein>
    <submittedName>
        <fullName evidence="1">Uncharacterized protein</fullName>
    </submittedName>
</protein>
<dbReference type="Proteomes" id="UP000724584">
    <property type="component" value="Unassembled WGS sequence"/>
</dbReference>
<organism evidence="1 2">
    <name type="scientific">Chaetomium tenue</name>
    <dbReference type="NCBI Taxonomy" id="1854479"/>
    <lineage>
        <taxon>Eukaryota</taxon>
        <taxon>Fungi</taxon>
        <taxon>Dikarya</taxon>
        <taxon>Ascomycota</taxon>
        <taxon>Pezizomycotina</taxon>
        <taxon>Sordariomycetes</taxon>
        <taxon>Sordariomycetidae</taxon>
        <taxon>Sordariales</taxon>
        <taxon>Chaetomiaceae</taxon>
        <taxon>Chaetomium</taxon>
    </lineage>
</organism>
<name>A0ACB7PBA2_9PEZI</name>